<feature type="region of interest" description="Disordered" evidence="3">
    <location>
        <begin position="1"/>
        <end position="22"/>
    </location>
</feature>
<comment type="subcellular location">
    <subcellularLocation>
        <location evidence="1">Nucleus</location>
    </subcellularLocation>
</comment>
<dbReference type="Proteomes" id="UP000198211">
    <property type="component" value="Unassembled WGS sequence"/>
</dbReference>
<keyword evidence="6" id="KW-1185">Reference proteome</keyword>
<dbReference type="EMBL" id="NBNE01004406">
    <property type="protein sequence ID" value="OWZ05491.1"/>
    <property type="molecule type" value="Genomic_DNA"/>
</dbReference>
<evidence type="ECO:0000256" key="3">
    <source>
        <dbReference type="SAM" id="MobiDB-lite"/>
    </source>
</evidence>
<reference evidence="6" key="1">
    <citation type="submission" date="2017-03" db="EMBL/GenBank/DDBJ databases">
        <title>Phytopthora megakarya and P. palmivora, two closely related causual agents of cacao black pod achieved similar genome size and gene model numbers by different mechanisms.</title>
        <authorList>
            <person name="Ali S."/>
            <person name="Shao J."/>
            <person name="Larry D.J."/>
            <person name="Kronmiller B."/>
            <person name="Shen D."/>
            <person name="Strem M.D."/>
            <person name="Melnick R.L."/>
            <person name="Guiltinan M.J."/>
            <person name="Tyler B.M."/>
            <person name="Meinhardt L.W."/>
            <person name="Bailey B.A."/>
        </authorList>
    </citation>
    <scope>NUCLEOTIDE SEQUENCE [LARGE SCALE GENOMIC DNA]</scope>
    <source>
        <strain evidence="6">zdho120</strain>
    </source>
</reference>
<keyword evidence="2" id="KW-0539">Nucleus</keyword>
<evidence type="ECO:0000259" key="4">
    <source>
        <dbReference type="Pfam" id="PF06203"/>
    </source>
</evidence>
<feature type="domain" description="CCT" evidence="4">
    <location>
        <begin position="107"/>
        <end position="153"/>
    </location>
</feature>
<evidence type="ECO:0000313" key="5">
    <source>
        <dbReference type="EMBL" id="OWZ05491.1"/>
    </source>
</evidence>
<dbReference type="AlphaFoldDB" id="A0A225VIU0"/>
<comment type="caution">
    <text evidence="5">The sequence shown here is derived from an EMBL/GenBank/DDBJ whole genome shotgun (WGS) entry which is preliminary data.</text>
</comment>
<dbReference type="GO" id="GO:0005634">
    <property type="term" value="C:nucleus"/>
    <property type="evidence" value="ECO:0007669"/>
    <property type="project" value="UniProtKB-SubCell"/>
</dbReference>
<sequence>MAELFTSLEKNSAGQDEADRSATGDWIDALEVDNVSSLFSELEQAEKTQTVASAPVKVDSRVFVPTFSVRIEGGQRPEARRPIVGPHSHLLVGPPGVLLAGPPAPCREDRVGRWKVKRKTRSLVTKMPDQSISDTRRASAAKRQRVKGRFVSDSHAFVSITALQN</sequence>
<evidence type="ECO:0000256" key="1">
    <source>
        <dbReference type="ARBA" id="ARBA00004123"/>
    </source>
</evidence>
<organism evidence="5 6">
    <name type="scientific">Phytophthora megakarya</name>
    <dbReference type="NCBI Taxonomy" id="4795"/>
    <lineage>
        <taxon>Eukaryota</taxon>
        <taxon>Sar</taxon>
        <taxon>Stramenopiles</taxon>
        <taxon>Oomycota</taxon>
        <taxon>Peronosporomycetes</taxon>
        <taxon>Peronosporales</taxon>
        <taxon>Peronosporaceae</taxon>
        <taxon>Phytophthora</taxon>
    </lineage>
</organism>
<dbReference type="OrthoDB" id="73854at2759"/>
<evidence type="ECO:0000256" key="2">
    <source>
        <dbReference type="ARBA" id="ARBA00023242"/>
    </source>
</evidence>
<dbReference type="Pfam" id="PF06203">
    <property type="entry name" value="CCT"/>
    <property type="match status" value="1"/>
</dbReference>
<gene>
    <name evidence="5" type="ORF">PHMEG_00022416</name>
</gene>
<proteinExistence type="predicted"/>
<accession>A0A225VIU0</accession>
<dbReference type="InterPro" id="IPR010402">
    <property type="entry name" value="CCT_domain"/>
</dbReference>
<evidence type="ECO:0000313" key="6">
    <source>
        <dbReference type="Proteomes" id="UP000198211"/>
    </source>
</evidence>
<name>A0A225VIU0_9STRA</name>
<protein>
    <submittedName>
        <fullName evidence="5">Zinc finger protein CONSTANS-LIKE 9-like isoform X1</fullName>
    </submittedName>
</protein>